<dbReference type="InterPro" id="IPR010318">
    <property type="entry name" value="S-Me-THD_N"/>
</dbReference>
<sequence length="354" mass="37865">MDNVPIGVRELEILTLSAGVYSSGINFSALRAMHDWTVETLSKRPAQMQDVNSCTDEYTYAVVSIVGSSAALAEYLPDGGEIERASKAFERVVGRKIRGIVALNLSGENALLAVQAAAVLDVPVVDGDGCGRVFPLLEQTLFTLGGITAGPFVLAMPGEETITVDVAHERTEAFARFCVAAAGGWGIFFGYAMTGQQLKATTVSGSMSGLLELSGDRLPTRSRSKPRTICRGTISALEYPGHMSPHALDGIAFPSDAVSILLREEGGRSRLIRLEAHNDIFFALADGIPIATTPDQLLLVDENYRVVDIDRLVLGLRVEFVVIDAPPAWHTETGRSLAGLGSPLILQTPERSRA</sequence>
<evidence type="ECO:0000259" key="1">
    <source>
        <dbReference type="Pfam" id="PF06032"/>
    </source>
</evidence>
<dbReference type="Proteomes" id="UP001595773">
    <property type="component" value="Unassembled WGS sequence"/>
</dbReference>
<dbReference type="Gene3D" id="3.40.1610.10">
    <property type="entry name" value="CV3147-like domain"/>
    <property type="match status" value="1"/>
</dbReference>
<evidence type="ECO:0000259" key="2">
    <source>
        <dbReference type="Pfam" id="PF20906"/>
    </source>
</evidence>
<dbReference type="SUPFAM" id="SSF160991">
    <property type="entry name" value="CV3147-like"/>
    <property type="match status" value="1"/>
</dbReference>
<keyword evidence="4" id="KW-1185">Reference proteome</keyword>
<comment type="caution">
    <text evidence="3">The sequence shown here is derived from an EMBL/GenBank/DDBJ whole genome shotgun (WGS) entry which is preliminary data.</text>
</comment>
<dbReference type="InterPro" id="IPR027479">
    <property type="entry name" value="S-Me-THD_N_sf"/>
</dbReference>
<dbReference type="InterPro" id="IPR048350">
    <property type="entry name" value="S-Me-THD-like_C"/>
</dbReference>
<dbReference type="RefSeq" id="WP_230067534.1">
    <property type="nucleotide sequence ID" value="NZ_BAABLL010000004.1"/>
</dbReference>
<proteinExistence type="predicted"/>
<protein>
    <submittedName>
        <fullName evidence="3">DUF917 family protein</fullName>
    </submittedName>
</protein>
<dbReference type="Pfam" id="PF20906">
    <property type="entry name" value="S-Me-THD_C"/>
    <property type="match status" value="1"/>
</dbReference>
<accession>A0ABV8QZS2</accession>
<feature type="domain" description="S-Me-THD N-terminal" evidence="1">
    <location>
        <begin position="40"/>
        <end position="164"/>
    </location>
</feature>
<dbReference type="EMBL" id="JBHSCQ010000010">
    <property type="protein sequence ID" value="MFC4265680.1"/>
    <property type="molecule type" value="Genomic_DNA"/>
</dbReference>
<name>A0ABV8QZS2_9MICC</name>
<evidence type="ECO:0000313" key="4">
    <source>
        <dbReference type="Proteomes" id="UP001595773"/>
    </source>
</evidence>
<organism evidence="3 4">
    <name type="scientific">Arthrobacter cryoconiti</name>
    <dbReference type="NCBI Taxonomy" id="748907"/>
    <lineage>
        <taxon>Bacteria</taxon>
        <taxon>Bacillati</taxon>
        <taxon>Actinomycetota</taxon>
        <taxon>Actinomycetes</taxon>
        <taxon>Micrococcales</taxon>
        <taxon>Micrococcaceae</taxon>
        <taxon>Arthrobacter</taxon>
    </lineage>
</organism>
<gene>
    <name evidence="3" type="ORF">ACFOW9_08700</name>
</gene>
<feature type="domain" description="S-Me-THD-like C-terminal" evidence="2">
    <location>
        <begin position="169"/>
        <end position="339"/>
    </location>
</feature>
<evidence type="ECO:0000313" key="3">
    <source>
        <dbReference type="EMBL" id="MFC4265680.1"/>
    </source>
</evidence>
<reference evidence="4" key="1">
    <citation type="journal article" date="2019" name="Int. J. Syst. Evol. Microbiol.">
        <title>The Global Catalogue of Microorganisms (GCM) 10K type strain sequencing project: providing services to taxonomists for standard genome sequencing and annotation.</title>
        <authorList>
            <consortium name="The Broad Institute Genomics Platform"/>
            <consortium name="The Broad Institute Genome Sequencing Center for Infectious Disease"/>
            <person name="Wu L."/>
            <person name="Ma J."/>
        </authorList>
    </citation>
    <scope>NUCLEOTIDE SEQUENCE [LARGE SCALE GENOMIC DNA]</scope>
    <source>
        <strain evidence="4">CGMCC 1.10698</strain>
    </source>
</reference>
<dbReference type="Pfam" id="PF06032">
    <property type="entry name" value="S-Me-THD_N"/>
    <property type="match status" value="1"/>
</dbReference>